<evidence type="ECO:0000256" key="1">
    <source>
        <dbReference type="SAM" id="MobiDB-lite"/>
    </source>
</evidence>
<organism evidence="2 3">
    <name type="scientific">Halosimplex carlsbadense 2-9-1</name>
    <dbReference type="NCBI Taxonomy" id="797114"/>
    <lineage>
        <taxon>Archaea</taxon>
        <taxon>Methanobacteriati</taxon>
        <taxon>Methanobacteriota</taxon>
        <taxon>Stenosarchaea group</taxon>
        <taxon>Halobacteria</taxon>
        <taxon>Halobacteriales</taxon>
        <taxon>Haloarculaceae</taxon>
        <taxon>Halosimplex</taxon>
    </lineage>
</organism>
<dbReference type="EMBL" id="AOIU01000011">
    <property type="protein sequence ID" value="ELZ28198.1"/>
    <property type="molecule type" value="Genomic_DNA"/>
</dbReference>
<comment type="caution">
    <text evidence="2">The sequence shown here is derived from an EMBL/GenBank/DDBJ whole genome shotgun (WGS) entry which is preliminary data.</text>
</comment>
<gene>
    <name evidence="2" type="ORF">C475_05315</name>
</gene>
<reference evidence="2 3" key="1">
    <citation type="journal article" date="2014" name="PLoS Genet.">
        <title>Phylogenetically driven sequencing of extremely halophilic archaea reveals strategies for static and dynamic osmo-response.</title>
        <authorList>
            <person name="Becker E.A."/>
            <person name="Seitzer P.M."/>
            <person name="Tritt A."/>
            <person name="Larsen D."/>
            <person name="Krusor M."/>
            <person name="Yao A.I."/>
            <person name="Wu D."/>
            <person name="Madern D."/>
            <person name="Eisen J.A."/>
            <person name="Darling A.E."/>
            <person name="Facciotti M.T."/>
        </authorList>
    </citation>
    <scope>NUCLEOTIDE SEQUENCE [LARGE SCALE GENOMIC DNA]</scope>
    <source>
        <strain evidence="2 3">2-9-1</strain>
    </source>
</reference>
<feature type="compositionally biased region" description="Basic and acidic residues" evidence="1">
    <location>
        <begin position="82"/>
        <end position="103"/>
    </location>
</feature>
<feature type="region of interest" description="Disordered" evidence="1">
    <location>
        <begin position="79"/>
        <end position="179"/>
    </location>
</feature>
<dbReference type="AlphaFoldDB" id="M0CZZ3"/>
<sequence>MRLAAVGANMGYACPVCGDPQTDAEHLANHLAFTAMLRGGDHEAWLDDRVDGWAALDPPELAERVVDHADEAEFPQVFEDTTDGHDHGGGYQHDHGHGGHQHGDGQATGPSDAVESAAPGGVADLDHFEGETDDVLAEAKELTRRRRENAGDDDAADGDTDDGDAPDAAGADGDETGDS</sequence>
<accession>M0CZZ3</accession>
<dbReference type="PATRIC" id="fig|797114.5.peg.1082"/>
<dbReference type="STRING" id="797114.C475_05315"/>
<dbReference type="eggNOG" id="arCOG04696">
    <property type="taxonomic scope" value="Archaea"/>
</dbReference>
<evidence type="ECO:0000313" key="2">
    <source>
        <dbReference type="EMBL" id="ELZ28198.1"/>
    </source>
</evidence>
<keyword evidence="3" id="KW-1185">Reference proteome</keyword>
<feature type="compositionally biased region" description="Acidic residues" evidence="1">
    <location>
        <begin position="151"/>
        <end position="165"/>
    </location>
</feature>
<dbReference type="InterPro" id="IPR043833">
    <property type="entry name" value="DUF5810"/>
</dbReference>
<proteinExistence type="predicted"/>
<dbReference type="Proteomes" id="UP000011626">
    <property type="component" value="Unassembled WGS sequence"/>
</dbReference>
<name>M0CZZ3_9EURY</name>
<protein>
    <submittedName>
        <fullName evidence="2">Uncharacterized protein</fullName>
    </submittedName>
</protein>
<dbReference type="Pfam" id="PF19126">
    <property type="entry name" value="DUF5810"/>
    <property type="match status" value="1"/>
</dbReference>
<evidence type="ECO:0000313" key="3">
    <source>
        <dbReference type="Proteomes" id="UP000011626"/>
    </source>
</evidence>